<evidence type="ECO:0000313" key="12">
    <source>
        <dbReference type="Proteomes" id="UP000208106"/>
    </source>
</evidence>
<organism evidence="10 11">
    <name type="scientific">Testudinid alphaherpesvirus 3</name>
    <dbReference type="NCBI Taxonomy" id="2560801"/>
    <lineage>
        <taxon>Viruses</taxon>
        <taxon>Duplodnaviria</taxon>
        <taxon>Heunggongvirae</taxon>
        <taxon>Peploviricota</taxon>
        <taxon>Herviviricetes</taxon>
        <taxon>Herpesvirales</taxon>
        <taxon>Orthoherpesviridae</taxon>
        <taxon>Alphaherpesvirinae</taxon>
        <taxon>Scutavirus</taxon>
        <taxon>Scutavirus testudinidalpha3</taxon>
    </lineage>
</organism>
<reference evidence="10 11" key="2">
    <citation type="journal article" date="2015" name="PLoS ONE">
        <title>A Genomic Approach to Unravel Host-Pathogen Interaction in Chelonians: The Example of Testudinid Herpesvirus 3.</title>
        <authorList>
            <person name="Origgi F.C."/>
            <person name="Tecilla M."/>
            <person name="Pilo P."/>
            <person name="Aloisio F."/>
            <person name="Otten P."/>
            <person name="Aguilar-Bultet L."/>
            <person name="Sattler U."/>
            <person name="Roccabianca P."/>
            <person name="Romero C.H."/>
            <person name="Bloom D.C."/>
            <person name="Jacobson E.R."/>
        </authorList>
    </citation>
    <scope>NUCLEOTIDE SEQUENCE [LARGE SCALE GENOMIC DNA]</scope>
    <source>
        <strain evidence="10">US1976/98</strain>
    </source>
</reference>
<feature type="compositionally biased region" description="Basic residues" evidence="7">
    <location>
        <begin position="64"/>
        <end position="84"/>
    </location>
</feature>
<dbReference type="GO" id="GO:0003723">
    <property type="term" value="F:RNA binding"/>
    <property type="evidence" value="ECO:0007669"/>
    <property type="project" value="UniProtKB-KW"/>
</dbReference>
<evidence type="ECO:0000313" key="11">
    <source>
        <dbReference type="Proteomes" id="UP000100290"/>
    </source>
</evidence>
<dbReference type="EMBL" id="KM924293">
    <property type="protein sequence ID" value="AIU39357.1"/>
    <property type="molecule type" value="Genomic_DNA"/>
</dbReference>
<keyword evidence="4" id="KW-0863">Zinc-finger</keyword>
<dbReference type="Proteomes" id="UP000240599">
    <property type="component" value="Segment"/>
</dbReference>
<evidence type="ECO:0000256" key="3">
    <source>
        <dbReference type="ARBA" id="ARBA00022723"/>
    </source>
</evidence>
<sequence length="428" mass="49592">MTAAARSFVEYDIDLDMDYEDDCCESFPTTEPMVQSQVIKPRSPSQNSTPEPSYDKSPNTTRYHSTRKTNRVVNHRRQIRGRRCRSGERTRRSGQEENLPSYRIRGRSTVRQRVVKETDLPIYRPFRAFDRNRSIRRRSPKPTVYRHFLNSPNDSLVRKFKLNTGKFDFEKTCAGLFADTVSTAADVPFTRDTTWRPRMFNCQQLAYQISVSNPISYTMDWETLLLQAEGLKRAFSCSKNGKEEQCAIRKQMIMNESLANLLASVDETVTWLCVHRHHGWEVHPTDPIMATLPLLTRMVKMKLRPIADCHLESVGLTTEELFDSQPRIKAQVKNPLSFMIYSLNSLSMAIESLHRKGVESVDLKEVDRYLYITAHYVPGLFTTGILEAVINHRCSDPDRERLCKLSTNMTFFPMYIGGRYFFCNAFSK</sequence>
<dbReference type="GO" id="GO:0030430">
    <property type="term" value="C:host cell cytoplasm"/>
    <property type="evidence" value="ECO:0007669"/>
    <property type="project" value="UniProtKB-SubCell"/>
</dbReference>
<protein>
    <submittedName>
        <fullName evidence="8">Multifunctional expression regulator</fullName>
    </submittedName>
    <submittedName>
        <fullName evidence="10">UL54 multifunctional protein</fullName>
    </submittedName>
</protein>
<evidence type="ECO:0000313" key="10">
    <source>
        <dbReference type="EMBL" id="AKV40716.1"/>
    </source>
</evidence>
<evidence type="ECO:0000256" key="2">
    <source>
        <dbReference type="ARBA" id="ARBA00008477"/>
    </source>
</evidence>
<feature type="region of interest" description="Disordered" evidence="7">
    <location>
        <begin position="26"/>
        <end position="104"/>
    </location>
</feature>
<reference evidence="12 13" key="1">
    <citation type="journal article" date="2015" name="J. Virol.">
        <title>The Genome of a Tortoise Herpesvirus (Testudinid Herpesvirus 3) Has a Novel Structure and Contains a Large Region That Is Not Required for Replication In Vitro or Virulence In Vivo.</title>
        <authorList>
            <person name="Gandar F."/>
            <person name="Wilkie G.S."/>
            <person name="Gatherer D."/>
            <person name="Kerr K."/>
            <person name="Marlier D."/>
            <person name="Diez M."/>
            <person name="Marschang R.E."/>
            <person name="Mast J."/>
            <person name="Dewals B.G."/>
            <person name="Davison A.J."/>
            <person name="Vanderplasschen A.F."/>
        </authorList>
    </citation>
    <scope>NUCLEOTIDE SEQUENCE [LARGE SCALE GENOMIC DNA]</scope>
    <source>
        <strain evidence="8 12">1976</strain>
        <strain evidence="9 13">4295/7R</strain>
    </source>
</reference>
<accession>A0A0K1R1Z1</accession>
<dbReference type="Proteomes" id="UP000208106">
    <property type="component" value="Segment"/>
</dbReference>
<evidence type="ECO:0000256" key="5">
    <source>
        <dbReference type="ARBA" id="ARBA00022833"/>
    </source>
</evidence>
<dbReference type="KEGG" id="vg:26122598"/>
<evidence type="ECO:0000256" key="4">
    <source>
        <dbReference type="ARBA" id="ARBA00022771"/>
    </source>
</evidence>
<evidence type="ECO:0000313" key="13">
    <source>
        <dbReference type="Proteomes" id="UP000240599"/>
    </source>
</evidence>
<dbReference type="EMBL" id="KT008627">
    <property type="protein sequence ID" value="AKV40716.1"/>
    <property type="molecule type" value="Genomic_DNA"/>
</dbReference>
<comment type="similarity">
    <text evidence="2">Belongs to the HHV-1 ICP27 protein family.</text>
</comment>
<name>A0A0K1R1Z1_9ALPH</name>
<dbReference type="Proteomes" id="UP000100290">
    <property type="component" value="Segment"/>
</dbReference>
<dbReference type="GO" id="GO:0006355">
    <property type="term" value="P:regulation of DNA-templated transcription"/>
    <property type="evidence" value="ECO:0007669"/>
    <property type="project" value="InterPro"/>
</dbReference>
<evidence type="ECO:0000256" key="7">
    <source>
        <dbReference type="SAM" id="MobiDB-lite"/>
    </source>
</evidence>
<dbReference type="GO" id="GO:0008270">
    <property type="term" value="F:zinc ion binding"/>
    <property type="evidence" value="ECO:0007669"/>
    <property type="project" value="UniProtKB-KW"/>
</dbReference>
<evidence type="ECO:0000256" key="6">
    <source>
        <dbReference type="ARBA" id="ARBA00022884"/>
    </source>
</evidence>
<keyword evidence="3" id="KW-0479">Metal-binding</keyword>
<dbReference type="Pfam" id="PF05459">
    <property type="entry name" value="Herpes_UL69"/>
    <property type="match status" value="1"/>
</dbReference>
<dbReference type="InterPro" id="IPR008648">
    <property type="entry name" value="ICP27-like"/>
</dbReference>
<feature type="compositionally biased region" description="Polar residues" evidence="7">
    <location>
        <begin position="27"/>
        <end position="63"/>
    </location>
</feature>
<gene>
    <name evidence="10" type="primary">ORF69</name>
    <name evidence="8" type="synonym">UL54</name>
</gene>
<evidence type="ECO:0000256" key="1">
    <source>
        <dbReference type="ARBA" id="ARBA00004192"/>
    </source>
</evidence>
<keyword evidence="5" id="KW-0862">Zinc</keyword>
<evidence type="ECO:0000313" key="8">
    <source>
        <dbReference type="EMBL" id="AIU39247.1"/>
    </source>
</evidence>
<keyword evidence="6" id="KW-0694">RNA-binding</keyword>
<evidence type="ECO:0000313" key="9">
    <source>
        <dbReference type="EMBL" id="AIU39357.1"/>
    </source>
</evidence>
<keyword evidence="12" id="KW-1185">Reference proteome</keyword>
<feature type="compositionally biased region" description="Basic and acidic residues" evidence="7">
    <location>
        <begin position="85"/>
        <end position="95"/>
    </location>
</feature>
<comment type="subcellular location">
    <subcellularLocation>
        <location evidence="1">Host cytoplasm</location>
    </subcellularLocation>
</comment>
<dbReference type="OrthoDB" id="8441at10239"/>
<proteinExistence type="inferred from homology"/>
<dbReference type="EMBL" id="KM924292">
    <property type="protein sequence ID" value="AIU39247.1"/>
    <property type="molecule type" value="Genomic_DNA"/>
</dbReference>